<dbReference type="InterPro" id="IPR043128">
    <property type="entry name" value="Rev_trsase/Diguanyl_cyclase"/>
</dbReference>
<keyword evidence="5" id="KW-0540">Nuclease</keyword>
<dbReference type="Pfam" id="PF06817">
    <property type="entry name" value="RVT_thumb"/>
    <property type="match status" value="1"/>
</dbReference>
<dbReference type="Pfam" id="PF00078">
    <property type="entry name" value="RVT_1"/>
    <property type="match status" value="1"/>
</dbReference>
<reference evidence="10 11" key="1">
    <citation type="submission" date="2019-09" db="EMBL/GenBank/DDBJ databases">
        <title>Bird 10,000 Genomes (B10K) Project - Family phase.</title>
        <authorList>
            <person name="Zhang G."/>
        </authorList>
    </citation>
    <scope>NUCLEOTIDE SEQUENCE [LARGE SCALE GENOMIC DNA]</scope>
    <source>
        <strain evidence="10">B10K-DU-011-20</strain>
        <tissue evidence="10">Muscle</tissue>
    </source>
</reference>
<evidence type="ECO:0000256" key="5">
    <source>
        <dbReference type="ARBA" id="ARBA00022722"/>
    </source>
</evidence>
<dbReference type="EC" id="3.1.26.4" evidence="2"/>
<evidence type="ECO:0000313" key="11">
    <source>
        <dbReference type="Proteomes" id="UP000526942"/>
    </source>
</evidence>
<keyword evidence="4" id="KW-0548">Nucleotidyltransferase</keyword>
<sequence length="154" mass="17637">KNVILDHYMDDILLAAETKVALQQAFENTELILHKYGLWIAEEKVQLEAPWKYLGCWKLYESQIFPQNIRVVANVNTLNDLQKLLGSINWVRPLLGINTEELSPLFNLLKGDPDLTSVRRLTAPAKQALQLVTDKINTTFAHQINKKLPICLFL</sequence>
<keyword evidence="7" id="KW-0378">Hydrolase</keyword>
<evidence type="ECO:0000256" key="3">
    <source>
        <dbReference type="ARBA" id="ARBA00022679"/>
    </source>
</evidence>
<gene>
    <name evidence="10" type="primary">Ervk18_0</name>
    <name evidence="10" type="ORF">CORCON_R08356</name>
</gene>
<comment type="caution">
    <text evidence="10">The sequence shown here is derived from an EMBL/GenBank/DDBJ whole genome shotgun (WGS) entry which is preliminary data.</text>
</comment>
<accession>A0A7L0G1Y3</accession>
<dbReference type="Proteomes" id="UP000526942">
    <property type="component" value="Unassembled WGS sequence"/>
</dbReference>
<feature type="non-terminal residue" evidence="10">
    <location>
        <position position="154"/>
    </location>
</feature>
<dbReference type="PANTHER" id="PTHR41694:SF3">
    <property type="entry name" value="RNA-DIRECTED DNA POLYMERASE-RELATED"/>
    <property type="match status" value="1"/>
</dbReference>
<comment type="similarity">
    <text evidence="1">Belongs to the beta type-B retroviral polymerase family. HERV class-II K(HML-2) pol subfamily.</text>
</comment>
<dbReference type="InterPro" id="IPR010661">
    <property type="entry name" value="RVT_thumb"/>
</dbReference>
<evidence type="ECO:0000256" key="4">
    <source>
        <dbReference type="ARBA" id="ARBA00022695"/>
    </source>
</evidence>
<dbReference type="GO" id="GO:0003964">
    <property type="term" value="F:RNA-directed DNA polymerase activity"/>
    <property type="evidence" value="ECO:0007669"/>
    <property type="project" value="UniProtKB-KW"/>
</dbReference>
<evidence type="ECO:0000313" key="10">
    <source>
        <dbReference type="EMBL" id="NXK01095.1"/>
    </source>
</evidence>
<dbReference type="GO" id="GO:0004523">
    <property type="term" value="F:RNA-DNA hybrid ribonuclease activity"/>
    <property type="evidence" value="ECO:0007669"/>
    <property type="project" value="UniProtKB-EC"/>
</dbReference>
<dbReference type="AlphaFoldDB" id="A0A7L0G1Y3"/>
<dbReference type="OrthoDB" id="6773263at2759"/>
<keyword evidence="11" id="KW-1185">Reference proteome</keyword>
<name>A0A7L0G1Y3_CORCN</name>
<keyword evidence="6" id="KW-0255">Endonuclease</keyword>
<evidence type="ECO:0000256" key="1">
    <source>
        <dbReference type="ARBA" id="ARBA00010879"/>
    </source>
</evidence>
<evidence type="ECO:0000256" key="8">
    <source>
        <dbReference type="ARBA" id="ARBA00022918"/>
    </source>
</evidence>
<evidence type="ECO:0000256" key="2">
    <source>
        <dbReference type="ARBA" id="ARBA00012180"/>
    </source>
</evidence>
<dbReference type="InterPro" id="IPR043502">
    <property type="entry name" value="DNA/RNA_pol_sf"/>
</dbReference>
<dbReference type="PROSITE" id="PS50878">
    <property type="entry name" value="RT_POL"/>
    <property type="match status" value="1"/>
</dbReference>
<dbReference type="PANTHER" id="PTHR41694">
    <property type="entry name" value="ENDOGENOUS RETROVIRUS GROUP K MEMBER POL PROTEIN"/>
    <property type="match status" value="1"/>
</dbReference>
<dbReference type="EMBL" id="VXAM01002280">
    <property type="protein sequence ID" value="NXK01095.1"/>
    <property type="molecule type" value="Genomic_DNA"/>
</dbReference>
<feature type="non-terminal residue" evidence="10">
    <location>
        <position position="1"/>
    </location>
</feature>
<evidence type="ECO:0000256" key="7">
    <source>
        <dbReference type="ARBA" id="ARBA00022801"/>
    </source>
</evidence>
<proteinExistence type="inferred from homology"/>
<keyword evidence="8" id="KW-0695">RNA-directed DNA polymerase</keyword>
<dbReference type="SUPFAM" id="SSF56672">
    <property type="entry name" value="DNA/RNA polymerases"/>
    <property type="match status" value="1"/>
</dbReference>
<protein>
    <recommendedName>
        <fullName evidence="2">ribonuclease H</fullName>
        <ecNumber evidence="2">3.1.26.4</ecNumber>
    </recommendedName>
</protein>
<evidence type="ECO:0000259" key="9">
    <source>
        <dbReference type="PROSITE" id="PS50878"/>
    </source>
</evidence>
<dbReference type="Gene3D" id="3.30.70.270">
    <property type="match status" value="2"/>
</dbReference>
<feature type="domain" description="Reverse transcriptase" evidence="9">
    <location>
        <begin position="1"/>
        <end position="58"/>
    </location>
</feature>
<organism evidence="10 11">
    <name type="scientific">Corythaixoides concolor</name>
    <name type="common">Grey go-away-bird</name>
    <dbReference type="NCBI Taxonomy" id="103956"/>
    <lineage>
        <taxon>Eukaryota</taxon>
        <taxon>Metazoa</taxon>
        <taxon>Chordata</taxon>
        <taxon>Craniata</taxon>
        <taxon>Vertebrata</taxon>
        <taxon>Euteleostomi</taxon>
        <taxon>Archelosauria</taxon>
        <taxon>Archosauria</taxon>
        <taxon>Dinosauria</taxon>
        <taxon>Saurischia</taxon>
        <taxon>Theropoda</taxon>
        <taxon>Coelurosauria</taxon>
        <taxon>Aves</taxon>
        <taxon>Neognathae</taxon>
        <taxon>Neoaves</taxon>
        <taxon>Otidimorphae</taxon>
        <taxon>Musophagiformes</taxon>
        <taxon>Musophagidae</taxon>
        <taxon>Corythaixoides</taxon>
    </lineage>
</organism>
<dbReference type="InterPro" id="IPR000477">
    <property type="entry name" value="RT_dom"/>
</dbReference>
<evidence type="ECO:0000256" key="6">
    <source>
        <dbReference type="ARBA" id="ARBA00022759"/>
    </source>
</evidence>
<keyword evidence="3" id="KW-0808">Transferase</keyword>
<dbReference type="GO" id="GO:0035613">
    <property type="term" value="F:RNA stem-loop binding"/>
    <property type="evidence" value="ECO:0007669"/>
    <property type="project" value="TreeGrafter"/>
</dbReference>